<dbReference type="Gene3D" id="3.40.50.1000">
    <property type="entry name" value="HAD superfamily/HAD-like"/>
    <property type="match status" value="1"/>
</dbReference>
<keyword evidence="2" id="KW-1185">Reference proteome</keyword>
<proteinExistence type="predicted"/>
<dbReference type="InterPro" id="IPR050155">
    <property type="entry name" value="HAD-like_hydrolase_sf"/>
</dbReference>
<dbReference type="InterPro" id="IPR023198">
    <property type="entry name" value="PGP-like_dom2"/>
</dbReference>
<dbReference type="Gene3D" id="1.10.150.240">
    <property type="entry name" value="Putative phosphatase, domain 2"/>
    <property type="match status" value="1"/>
</dbReference>
<dbReference type="Pfam" id="PF13419">
    <property type="entry name" value="HAD_2"/>
    <property type="match status" value="1"/>
</dbReference>
<dbReference type="SFLD" id="SFLDS00003">
    <property type="entry name" value="Haloacid_Dehalogenase"/>
    <property type="match status" value="1"/>
</dbReference>
<dbReference type="RefSeq" id="WP_378043543.1">
    <property type="nucleotide sequence ID" value="NZ_JBHLWH010000047.1"/>
</dbReference>
<accession>A0ABV6FAN4</accession>
<dbReference type="PANTHER" id="PTHR43434">
    <property type="entry name" value="PHOSPHOGLYCOLATE PHOSPHATASE"/>
    <property type="match status" value="1"/>
</dbReference>
<protein>
    <submittedName>
        <fullName evidence="1">Phosphonatase-like hydrolase</fullName>
    </submittedName>
</protein>
<dbReference type="NCBIfam" id="TIGR03351">
    <property type="entry name" value="PhnX-like"/>
    <property type="match status" value="1"/>
</dbReference>
<dbReference type="EMBL" id="JBHLWH010000047">
    <property type="protein sequence ID" value="MFC0250115.1"/>
    <property type="molecule type" value="Genomic_DNA"/>
</dbReference>
<organism evidence="1 2">
    <name type="scientific">Citricoccus parietis</name>
    <dbReference type="NCBI Taxonomy" id="592307"/>
    <lineage>
        <taxon>Bacteria</taxon>
        <taxon>Bacillati</taxon>
        <taxon>Actinomycetota</taxon>
        <taxon>Actinomycetes</taxon>
        <taxon>Micrococcales</taxon>
        <taxon>Micrococcaceae</taxon>
        <taxon>Citricoccus</taxon>
    </lineage>
</organism>
<evidence type="ECO:0000313" key="1">
    <source>
        <dbReference type="EMBL" id="MFC0250115.1"/>
    </source>
</evidence>
<gene>
    <name evidence="1" type="ORF">ACFFIO_16525</name>
</gene>
<dbReference type="InterPro" id="IPR022468">
    <property type="entry name" value="PhnX-like"/>
</dbReference>
<dbReference type="InterPro" id="IPR023214">
    <property type="entry name" value="HAD_sf"/>
</dbReference>
<dbReference type="InterPro" id="IPR006439">
    <property type="entry name" value="HAD-SF_hydro_IA"/>
</dbReference>
<dbReference type="SFLD" id="SFLDG01129">
    <property type="entry name" value="C1.5:_HAD__Beta-PGM__Phosphata"/>
    <property type="match status" value="1"/>
</dbReference>
<dbReference type="SUPFAM" id="SSF56784">
    <property type="entry name" value="HAD-like"/>
    <property type="match status" value="1"/>
</dbReference>
<dbReference type="Proteomes" id="UP001589766">
    <property type="component" value="Unassembled WGS sequence"/>
</dbReference>
<evidence type="ECO:0000313" key="2">
    <source>
        <dbReference type="Proteomes" id="UP001589766"/>
    </source>
</evidence>
<dbReference type="InterPro" id="IPR041492">
    <property type="entry name" value="HAD_2"/>
</dbReference>
<dbReference type="InterPro" id="IPR036412">
    <property type="entry name" value="HAD-like_sf"/>
</dbReference>
<name>A0ABV6FAN4_9MICC</name>
<dbReference type="PANTHER" id="PTHR43434:SF19">
    <property type="entry name" value="PHOSPHONOACETALDEHYDE HYDROLASE"/>
    <property type="match status" value="1"/>
</dbReference>
<reference evidence="1 2" key="1">
    <citation type="submission" date="2024-09" db="EMBL/GenBank/DDBJ databases">
        <authorList>
            <person name="Sun Q."/>
            <person name="Mori K."/>
        </authorList>
    </citation>
    <scope>NUCLEOTIDE SEQUENCE [LARGE SCALE GENOMIC DNA]</scope>
    <source>
        <strain evidence="1 2">CCM 7609</strain>
    </source>
</reference>
<dbReference type="NCBIfam" id="TIGR01549">
    <property type="entry name" value="HAD-SF-IA-v1"/>
    <property type="match status" value="1"/>
</dbReference>
<comment type="caution">
    <text evidence="1">The sequence shown here is derived from an EMBL/GenBank/DDBJ whole genome shotgun (WGS) entry which is preliminary data.</text>
</comment>
<sequence length="227" mass="24619">MIELAIFDMAGTTVNDRDEVYRVLRASTERFGAQFSDEEFQQWMGTEKRWAITNLLQIGGVEADEALIEEAWTWFRAELRRTYTEQPPVPLDGVEQALRDLKARGVKIGLTTGFSREITDLILDAIGWSGSDLIDLSVAGDEVPAGRPEPFLIQAVMERLEVSEAAAVISAGDTAADVESARRAGVTSIGVLTGHLSRADFEALGADLILASVADLPAHIVMSGASR</sequence>